<accession>A0ABY6HR12</accession>
<sequence length="178" mass="20853">MVKQKQKLNFRPATQEDLNFICEVELLPENSVFVGHDSLEKHRSCLSDPDCRYWIAEIQEVKQMTPNAAKNKVGFGILKGNTNPYKCMELYRIALNAHSRGYGSQFLHFLQNFTFQECRFHRLWLDVLTTNARAIHVYEKHGFIREGCLRECSKAHSGKFESLYIYAILSHEYIDLKF</sequence>
<reference evidence="2" key="1">
    <citation type="submission" date="2022-09" db="EMBL/GenBank/DDBJ databases">
        <title>Actin cytoskeleton and complex cell architecture in an #Asgard archaeon.</title>
        <authorList>
            <person name="Ponce Toledo R.I."/>
            <person name="Schleper C."/>
            <person name="Rodrigues Oliveira T."/>
            <person name="Wollweber F."/>
            <person name="Xu J."/>
            <person name="Rittmann S."/>
            <person name="Klingl A."/>
            <person name="Pilhofer M."/>
        </authorList>
    </citation>
    <scope>NUCLEOTIDE SEQUENCE</scope>
    <source>
        <strain evidence="2">B-35</strain>
    </source>
</reference>
<evidence type="ECO:0000259" key="1">
    <source>
        <dbReference type="PROSITE" id="PS51186"/>
    </source>
</evidence>
<dbReference type="PANTHER" id="PTHR43415">
    <property type="entry name" value="SPERMIDINE N(1)-ACETYLTRANSFERASE"/>
    <property type="match status" value="1"/>
</dbReference>
<dbReference type="InterPro" id="IPR000182">
    <property type="entry name" value="GNAT_dom"/>
</dbReference>
<dbReference type="PROSITE" id="PS51186">
    <property type="entry name" value="GNAT"/>
    <property type="match status" value="1"/>
</dbReference>
<evidence type="ECO:0000313" key="3">
    <source>
        <dbReference type="Proteomes" id="UP001208689"/>
    </source>
</evidence>
<protein>
    <recommendedName>
        <fullName evidence="1">N-acetyltransferase domain-containing protein</fullName>
    </recommendedName>
</protein>
<dbReference type="PANTHER" id="PTHR43415:SF3">
    <property type="entry name" value="GNAT-FAMILY ACETYLTRANSFERASE"/>
    <property type="match status" value="1"/>
</dbReference>
<dbReference type="EMBL" id="CP104013">
    <property type="protein sequence ID" value="UYP45001.1"/>
    <property type="molecule type" value="Genomic_DNA"/>
</dbReference>
<name>A0ABY6HR12_9ARCH</name>
<dbReference type="Gene3D" id="3.40.630.30">
    <property type="match status" value="1"/>
</dbReference>
<feature type="domain" description="N-acetyltransferase" evidence="1">
    <location>
        <begin position="8"/>
        <end position="166"/>
    </location>
</feature>
<dbReference type="SUPFAM" id="SSF55729">
    <property type="entry name" value="Acyl-CoA N-acyltransferases (Nat)"/>
    <property type="match status" value="1"/>
</dbReference>
<dbReference type="Pfam" id="PF00583">
    <property type="entry name" value="Acetyltransf_1"/>
    <property type="match status" value="1"/>
</dbReference>
<evidence type="ECO:0000313" key="2">
    <source>
        <dbReference type="EMBL" id="UYP45001.1"/>
    </source>
</evidence>
<gene>
    <name evidence="2" type="ORF">NEF87_001286</name>
</gene>
<organism evidence="2 3">
    <name type="scientific">Candidatus Lokiarchaeum ossiferum</name>
    <dbReference type="NCBI Taxonomy" id="2951803"/>
    <lineage>
        <taxon>Archaea</taxon>
        <taxon>Promethearchaeati</taxon>
        <taxon>Promethearchaeota</taxon>
        <taxon>Promethearchaeia</taxon>
        <taxon>Promethearchaeales</taxon>
        <taxon>Promethearchaeaceae</taxon>
        <taxon>Candidatus Lokiarchaeum</taxon>
    </lineage>
</organism>
<keyword evidence="3" id="KW-1185">Reference proteome</keyword>
<dbReference type="InterPro" id="IPR016181">
    <property type="entry name" value="Acyl_CoA_acyltransferase"/>
</dbReference>
<proteinExistence type="predicted"/>
<dbReference type="Proteomes" id="UP001208689">
    <property type="component" value="Chromosome"/>
</dbReference>